<evidence type="ECO:0000313" key="2">
    <source>
        <dbReference type="Proteomes" id="UP000694888"/>
    </source>
</evidence>
<feature type="region of interest" description="Disordered" evidence="1">
    <location>
        <begin position="261"/>
        <end position="303"/>
    </location>
</feature>
<sequence length="303" mass="34469">MKMNLPPDRQGHLSDLMSKSVGELKELLERQEKILSGRAFLKTLPDKGERCRKFAEHLRNLISQKTEAFRRTLPSQTDMDHVSGFKQMSDVVKINTEIFGSELVKDVTERKVGLSAVADSGVKETSVQDHMDIASSLQKISISQPGEKKVSETDVPQNVFERVVRKMERATPQEKFMPNRTLKSKADTKQTFRPHTVPNTNVVEESNVRPPEYKFKESKLISINESVKLIDEQRARNEKLIAEHAAQRLAAQLVPKMATYSGQGNMQYREPKLPEQGDSDDDEDEEETQNFQPDDDDDVDDNV</sequence>
<feature type="compositionally biased region" description="Acidic residues" evidence="1">
    <location>
        <begin position="277"/>
        <end position="303"/>
    </location>
</feature>
<evidence type="ECO:0000313" key="5">
    <source>
        <dbReference type="RefSeq" id="XP_012946863.1"/>
    </source>
</evidence>
<dbReference type="RefSeq" id="XP_012946860.1">
    <property type="nucleotide sequence ID" value="XM_013091406.2"/>
</dbReference>
<name>A0ABM1AFW9_APLCA</name>
<reference evidence="3 4" key="1">
    <citation type="submission" date="2025-05" db="UniProtKB">
        <authorList>
            <consortium name="RefSeq"/>
        </authorList>
    </citation>
    <scope>IDENTIFICATION</scope>
</reference>
<evidence type="ECO:0000313" key="3">
    <source>
        <dbReference type="RefSeq" id="XP_012946859.1"/>
    </source>
</evidence>
<keyword evidence="2" id="KW-1185">Reference proteome</keyword>
<dbReference type="PRINTS" id="PR02085">
    <property type="entry name" value="POLR2GRINL1"/>
</dbReference>
<gene>
    <name evidence="3 4 5" type="primary">LOC101852079</name>
</gene>
<dbReference type="RefSeq" id="XP_012946859.1">
    <property type="nucleotide sequence ID" value="XM_013091405.2"/>
</dbReference>
<dbReference type="Proteomes" id="UP000694888">
    <property type="component" value="Unplaced"/>
</dbReference>
<accession>A0ABM1AFW9</accession>
<evidence type="ECO:0000313" key="4">
    <source>
        <dbReference type="RefSeq" id="XP_012946860.1"/>
    </source>
</evidence>
<protein>
    <submittedName>
        <fullName evidence="3 4">Uncharacterized protein LOC101852079</fullName>
    </submittedName>
</protein>
<proteinExistence type="predicted"/>
<dbReference type="InterPro" id="IPR051375">
    <property type="entry name" value="Tuftelin_GRINL1A/MYZAP/CCD68"/>
</dbReference>
<dbReference type="PANTHER" id="PTHR23171">
    <property type="entry name" value="GDOWN1"/>
    <property type="match status" value="1"/>
</dbReference>
<dbReference type="GeneID" id="101852079"/>
<dbReference type="InterPro" id="IPR026213">
    <property type="entry name" value="GRINL1"/>
</dbReference>
<organism evidence="2 5">
    <name type="scientific">Aplysia californica</name>
    <name type="common">California sea hare</name>
    <dbReference type="NCBI Taxonomy" id="6500"/>
    <lineage>
        <taxon>Eukaryota</taxon>
        <taxon>Metazoa</taxon>
        <taxon>Spiralia</taxon>
        <taxon>Lophotrochozoa</taxon>
        <taxon>Mollusca</taxon>
        <taxon>Gastropoda</taxon>
        <taxon>Heterobranchia</taxon>
        <taxon>Euthyneura</taxon>
        <taxon>Tectipleura</taxon>
        <taxon>Aplysiida</taxon>
        <taxon>Aplysioidea</taxon>
        <taxon>Aplysiidae</taxon>
        <taxon>Aplysia</taxon>
    </lineage>
</organism>
<dbReference type="PANTHER" id="PTHR23171:SF13">
    <property type="entry name" value="DNA-DIRECTED RNA POLYMERASE II SUBUNIT GRINL1A"/>
    <property type="match status" value="1"/>
</dbReference>
<dbReference type="RefSeq" id="XP_012946863.1">
    <property type="nucleotide sequence ID" value="XM_013091409.2"/>
</dbReference>
<evidence type="ECO:0000256" key="1">
    <source>
        <dbReference type="SAM" id="MobiDB-lite"/>
    </source>
</evidence>
<dbReference type="Pfam" id="PF15328">
    <property type="entry name" value="GCOM2"/>
    <property type="match status" value="1"/>
</dbReference>